<keyword evidence="3" id="KW-1185">Reference proteome</keyword>
<reference evidence="2" key="2">
    <citation type="submission" date="2015-03" db="UniProtKB">
        <authorList>
            <consortium name="EnsemblPlants"/>
        </authorList>
    </citation>
    <scope>IDENTIFICATION</scope>
</reference>
<name>A0A0D3CCS5_BRAOL</name>
<evidence type="ECO:0008006" key="4">
    <source>
        <dbReference type="Google" id="ProtNLM"/>
    </source>
</evidence>
<evidence type="ECO:0000313" key="2">
    <source>
        <dbReference type="EnsemblPlants" id="Bo5g039780.1"/>
    </source>
</evidence>
<accession>A0A0D3CCS5</accession>
<dbReference type="Proteomes" id="UP000032141">
    <property type="component" value="Chromosome C5"/>
</dbReference>
<dbReference type="EnsemblPlants" id="Bo5g039780.1">
    <property type="protein sequence ID" value="Bo5g039780.1"/>
    <property type="gene ID" value="Bo5g039780"/>
</dbReference>
<organism evidence="2 3">
    <name type="scientific">Brassica oleracea var. oleracea</name>
    <dbReference type="NCBI Taxonomy" id="109376"/>
    <lineage>
        <taxon>Eukaryota</taxon>
        <taxon>Viridiplantae</taxon>
        <taxon>Streptophyta</taxon>
        <taxon>Embryophyta</taxon>
        <taxon>Tracheophyta</taxon>
        <taxon>Spermatophyta</taxon>
        <taxon>Magnoliopsida</taxon>
        <taxon>eudicotyledons</taxon>
        <taxon>Gunneridae</taxon>
        <taxon>Pentapetalae</taxon>
        <taxon>rosids</taxon>
        <taxon>malvids</taxon>
        <taxon>Brassicales</taxon>
        <taxon>Brassicaceae</taxon>
        <taxon>Brassiceae</taxon>
        <taxon>Brassica</taxon>
    </lineage>
</organism>
<sequence length="594" mass="68870">EDTFLRATCHNCIGQRNDEVVLVSFSLLFIFSVAPQRRRKWRLFPPLGGARRCLHGFLSSMMDNGDFSLSVLSSTKETAIALSRCSRRNGDSSPSWWLRRGRKTVNSQSVAISLSWWLSETAIVSEGNRKLLFNTLKLPFPLSHLIKSVLLLCLEYISHRVLPFPLPHLCYFLSLFFELASEMDSYPSSHTSKFVDLLNSLQSISFGNYEDSVSQASSQAVGTEDGGETGTQRRERRKWTPADDIVLISSWLNTSKDVMVSNEQKSSTFWSRVAAYFAASRQDAYEAASREKTSGQNENDVLKLAHQMFYTNHNKKFFLEYAWKELRNDQKWCEAVSAKNEGTSKARGKKPVAEEKAMKEFETMWSIRQQDLAQKERLSKMRLLDSRIAKKEPLVEYEEELKKKLINELFFCSLLNVLVYGCVDLWSKEDRGHGFVVDRVHGYTYGHQEAYEDNEDSFDEAFNQYFDQRFDQAFENLCNMYGHQKGQNKTRKRREFIERNREECHLRLWNDYFSDTPTYPQNPFRRRFIMNKPLFMRIVDRLSNEVPFFHQKQDVSGRFGLSQLQKCTAAIRVLAYGSALDAVDEYLRLGATTT</sequence>
<dbReference type="PANTHER" id="PTHR47150:SF5">
    <property type="entry name" value="OS07G0546750 PROTEIN"/>
    <property type="match status" value="1"/>
</dbReference>
<dbReference type="AlphaFoldDB" id="A0A0D3CCS5"/>
<dbReference type="HOGENOM" id="CLU_459769_0_0_1"/>
<evidence type="ECO:0000313" key="3">
    <source>
        <dbReference type="Proteomes" id="UP000032141"/>
    </source>
</evidence>
<protein>
    <recommendedName>
        <fullName evidence="4">No apical meristem-associated C-terminal domain-containing protein</fullName>
    </recommendedName>
</protein>
<proteinExistence type="predicted"/>
<dbReference type="PANTHER" id="PTHR47150">
    <property type="entry name" value="OS12G0169200 PROTEIN"/>
    <property type="match status" value="1"/>
</dbReference>
<dbReference type="Gramene" id="Bo5g039780.1">
    <property type="protein sequence ID" value="Bo5g039780.1"/>
    <property type="gene ID" value="Bo5g039780"/>
</dbReference>
<feature type="region of interest" description="Disordered" evidence="1">
    <location>
        <begin position="215"/>
        <end position="238"/>
    </location>
</feature>
<evidence type="ECO:0000256" key="1">
    <source>
        <dbReference type="SAM" id="MobiDB-lite"/>
    </source>
</evidence>
<reference evidence="2 3" key="1">
    <citation type="journal article" date="2014" name="Genome Biol.">
        <title>Transcriptome and methylome profiling reveals relics of genome dominance in the mesopolyploid Brassica oleracea.</title>
        <authorList>
            <person name="Parkin I.A."/>
            <person name="Koh C."/>
            <person name="Tang H."/>
            <person name="Robinson S.J."/>
            <person name="Kagale S."/>
            <person name="Clarke W.E."/>
            <person name="Town C.D."/>
            <person name="Nixon J."/>
            <person name="Krishnakumar V."/>
            <person name="Bidwell S.L."/>
            <person name="Denoeud F."/>
            <person name="Belcram H."/>
            <person name="Links M.G."/>
            <person name="Just J."/>
            <person name="Clarke C."/>
            <person name="Bender T."/>
            <person name="Huebert T."/>
            <person name="Mason A.S."/>
            <person name="Pires J.C."/>
            <person name="Barker G."/>
            <person name="Moore J."/>
            <person name="Walley P.G."/>
            <person name="Manoli S."/>
            <person name="Batley J."/>
            <person name="Edwards D."/>
            <person name="Nelson M.N."/>
            <person name="Wang X."/>
            <person name="Paterson A.H."/>
            <person name="King G."/>
            <person name="Bancroft I."/>
            <person name="Chalhoub B."/>
            <person name="Sharpe A.G."/>
        </authorList>
    </citation>
    <scope>NUCLEOTIDE SEQUENCE</scope>
    <source>
        <strain evidence="2 3">cv. TO1000</strain>
    </source>
</reference>
<dbReference type="STRING" id="109376.A0A0D3CCS5"/>